<keyword evidence="9 10" id="KW-0472">Membrane</keyword>
<dbReference type="PANTHER" id="PTHR32507:SF7">
    <property type="entry name" value="K(+)_H(+) ANTIPORTER NHAP2"/>
    <property type="match status" value="1"/>
</dbReference>
<evidence type="ECO:0000259" key="11">
    <source>
        <dbReference type="PROSITE" id="PS51202"/>
    </source>
</evidence>
<keyword evidence="3" id="KW-0050">Antiport</keyword>
<keyword evidence="7 10" id="KW-1133">Transmembrane helix</keyword>
<dbReference type="PANTHER" id="PTHR32507">
    <property type="entry name" value="NA(+)/H(+) ANTIPORTER 1"/>
    <property type="match status" value="1"/>
</dbReference>
<evidence type="ECO:0000256" key="8">
    <source>
        <dbReference type="ARBA" id="ARBA00023065"/>
    </source>
</evidence>
<dbReference type="EMBL" id="JAAVJR010000001">
    <property type="protein sequence ID" value="NJW51871.1"/>
    <property type="molecule type" value="Genomic_DNA"/>
</dbReference>
<dbReference type="Gene3D" id="3.30.70.1450">
    <property type="entry name" value="Regulator of K+ conductance, C-terminal domain"/>
    <property type="match status" value="1"/>
</dbReference>
<keyword evidence="8" id="KW-0406">Ion transport</keyword>
<evidence type="ECO:0000256" key="5">
    <source>
        <dbReference type="ARBA" id="ARBA00022538"/>
    </source>
</evidence>
<feature type="transmembrane region" description="Helical" evidence="10">
    <location>
        <begin position="6"/>
        <end position="22"/>
    </location>
</feature>
<comment type="subcellular location">
    <subcellularLocation>
        <location evidence="1">Cell membrane</location>
        <topology evidence="1">Multi-pass membrane protein</topology>
    </subcellularLocation>
</comment>
<keyword evidence="6 10" id="KW-0812">Transmembrane</keyword>
<feature type="transmembrane region" description="Helical" evidence="10">
    <location>
        <begin position="218"/>
        <end position="236"/>
    </location>
</feature>
<feature type="transmembrane region" description="Helical" evidence="10">
    <location>
        <begin position="58"/>
        <end position="75"/>
    </location>
</feature>
<feature type="transmembrane region" description="Helical" evidence="10">
    <location>
        <begin position="271"/>
        <end position="293"/>
    </location>
</feature>
<evidence type="ECO:0000256" key="7">
    <source>
        <dbReference type="ARBA" id="ARBA00022989"/>
    </source>
</evidence>
<evidence type="ECO:0000256" key="4">
    <source>
        <dbReference type="ARBA" id="ARBA00022475"/>
    </source>
</evidence>
<evidence type="ECO:0000256" key="9">
    <source>
        <dbReference type="ARBA" id="ARBA00023136"/>
    </source>
</evidence>
<feature type="transmembrane region" description="Helical" evidence="10">
    <location>
        <begin position="118"/>
        <end position="140"/>
    </location>
</feature>
<dbReference type="RefSeq" id="WP_168137005.1">
    <property type="nucleotide sequence ID" value="NZ_JAAVJR010000001.1"/>
</dbReference>
<dbReference type="Proteomes" id="UP000703674">
    <property type="component" value="Unassembled WGS sequence"/>
</dbReference>
<dbReference type="InterPro" id="IPR036721">
    <property type="entry name" value="RCK_C_sf"/>
</dbReference>
<organism evidence="12 13">
    <name type="scientific">Salinimicrobium oceani</name>
    <dbReference type="NCBI Taxonomy" id="2722702"/>
    <lineage>
        <taxon>Bacteria</taxon>
        <taxon>Pseudomonadati</taxon>
        <taxon>Bacteroidota</taxon>
        <taxon>Flavobacteriia</taxon>
        <taxon>Flavobacteriales</taxon>
        <taxon>Flavobacteriaceae</taxon>
        <taxon>Salinimicrobium</taxon>
    </lineage>
</organism>
<evidence type="ECO:0000313" key="12">
    <source>
        <dbReference type="EMBL" id="NJW51871.1"/>
    </source>
</evidence>
<reference evidence="12 13" key="1">
    <citation type="submission" date="2020-03" db="EMBL/GenBank/DDBJ databases">
        <title>Salinimicrobium sp. nov, isolated from SCS.</title>
        <authorList>
            <person name="Cao W.R."/>
        </authorList>
    </citation>
    <scope>NUCLEOTIDE SEQUENCE [LARGE SCALE GENOMIC DNA]</scope>
    <source>
        <strain evidence="13">J15B91</strain>
    </source>
</reference>
<dbReference type="NCBIfam" id="NF003715">
    <property type="entry name" value="PRK05326.1-2"/>
    <property type="match status" value="1"/>
</dbReference>
<protein>
    <submittedName>
        <fullName evidence="12">Potassium/proton antiporter</fullName>
    </submittedName>
</protein>
<evidence type="ECO:0000256" key="2">
    <source>
        <dbReference type="ARBA" id="ARBA00022448"/>
    </source>
</evidence>
<feature type="transmembrane region" description="Helical" evidence="10">
    <location>
        <begin position="361"/>
        <end position="378"/>
    </location>
</feature>
<dbReference type="InterPro" id="IPR038770">
    <property type="entry name" value="Na+/solute_symporter_sf"/>
</dbReference>
<keyword evidence="5" id="KW-0630">Potassium</keyword>
<dbReference type="PROSITE" id="PS51202">
    <property type="entry name" value="RCK_C"/>
    <property type="match status" value="1"/>
</dbReference>
<evidence type="ECO:0000313" key="13">
    <source>
        <dbReference type="Proteomes" id="UP000703674"/>
    </source>
</evidence>
<keyword evidence="4" id="KW-1003">Cell membrane</keyword>
<dbReference type="NCBIfam" id="NF003716">
    <property type="entry name" value="PRK05326.1-3"/>
    <property type="match status" value="1"/>
</dbReference>
<feature type="transmembrane region" description="Helical" evidence="10">
    <location>
        <begin position="184"/>
        <end position="206"/>
    </location>
</feature>
<dbReference type="Gene3D" id="1.20.1530.20">
    <property type="match status" value="1"/>
</dbReference>
<evidence type="ECO:0000256" key="3">
    <source>
        <dbReference type="ARBA" id="ARBA00022449"/>
    </source>
</evidence>
<feature type="transmembrane region" description="Helical" evidence="10">
    <location>
        <begin position="87"/>
        <end position="112"/>
    </location>
</feature>
<dbReference type="Pfam" id="PF00999">
    <property type="entry name" value="Na_H_Exchanger"/>
    <property type="match status" value="1"/>
</dbReference>
<keyword evidence="5" id="KW-0633">Potassium transport</keyword>
<keyword evidence="13" id="KW-1185">Reference proteome</keyword>
<sequence>MDITTENVLLIGSLLLLISILAGKTSYRFGVPTLILFLSVGILAGSEGIGKIEFDDPQLAQFVGIVSLNFILFSGGLDTNWRSIKPILWHGISLSTLGVLFTALSLGTFVWAITDFSIYEGLLLGAIVSSTDAAAVFSILRSKNMALKANLRPTLELESGSNDPMAYFLTIAFLGLVVNEDQSLLSIVPLFLQQILIGAALGFLFGKLSKMIINRITLDFEGLYPVLAITLMFLVFSATDRLGGNGFLAVYLAGVYLGNQDLIHKRTIMRFFDGLAWLMQIVLFLTLGLLVFPSDIVPVLGLGILISGFLIFVARPIGVFLSLSPFKMKMRRRWYISWVGLRGAVPIVFATYPLLAGIEKAHMIFNIVFFVSLTSVLVQGTTLSRVAKWLHVALPKTVKKVSPVDAFLADGTKSLIREITIPPDNFSVGKKIVNLHFPRTAIIAMISRDGKFLTPNGATEIQEDDTLIVLMETQKNVKAVYSSLHLAYDPDTVEEDNI</sequence>
<dbReference type="SUPFAM" id="SSF116726">
    <property type="entry name" value="TrkA C-terminal domain-like"/>
    <property type="match status" value="1"/>
</dbReference>
<accession>A0ABX1CZ18</accession>
<dbReference type="InterPro" id="IPR006153">
    <property type="entry name" value="Cation/H_exchanger_TM"/>
</dbReference>
<comment type="caution">
    <text evidence="12">The sequence shown here is derived from an EMBL/GenBank/DDBJ whole genome shotgun (WGS) entry which is preliminary data.</text>
</comment>
<proteinExistence type="predicted"/>
<feature type="transmembrane region" description="Helical" evidence="10">
    <location>
        <begin position="299"/>
        <end position="323"/>
    </location>
</feature>
<evidence type="ECO:0000256" key="6">
    <source>
        <dbReference type="ARBA" id="ARBA00022692"/>
    </source>
</evidence>
<feature type="transmembrane region" description="Helical" evidence="10">
    <location>
        <begin position="29"/>
        <end position="46"/>
    </location>
</feature>
<feature type="transmembrane region" description="Helical" evidence="10">
    <location>
        <begin position="335"/>
        <end position="355"/>
    </location>
</feature>
<keyword evidence="2" id="KW-0813">Transport</keyword>
<gene>
    <name evidence="12" type="ORF">HC175_02965</name>
</gene>
<feature type="domain" description="RCK C-terminal" evidence="11">
    <location>
        <begin position="404"/>
        <end position="486"/>
    </location>
</feature>
<name>A0ABX1CZ18_9FLAO</name>
<evidence type="ECO:0000256" key="10">
    <source>
        <dbReference type="SAM" id="Phobius"/>
    </source>
</evidence>
<dbReference type="Pfam" id="PF02080">
    <property type="entry name" value="TrkA_C"/>
    <property type="match status" value="1"/>
</dbReference>
<evidence type="ECO:0000256" key="1">
    <source>
        <dbReference type="ARBA" id="ARBA00004651"/>
    </source>
</evidence>
<dbReference type="InterPro" id="IPR006037">
    <property type="entry name" value="RCK_C"/>
</dbReference>